<dbReference type="AlphaFoldDB" id="X6MYW5"/>
<keyword evidence="1" id="KW-1133">Transmembrane helix</keyword>
<keyword evidence="3" id="KW-1185">Reference proteome</keyword>
<protein>
    <submittedName>
        <fullName evidence="2">Uncharacterized protein</fullName>
    </submittedName>
</protein>
<organism evidence="2 3">
    <name type="scientific">Reticulomyxa filosa</name>
    <dbReference type="NCBI Taxonomy" id="46433"/>
    <lineage>
        <taxon>Eukaryota</taxon>
        <taxon>Sar</taxon>
        <taxon>Rhizaria</taxon>
        <taxon>Retaria</taxon>
        <taxon>Foraminifera</taxon>
        <taxon>Monothalamids</taxon>
        <taxon>Reticulomyxidae</taxon>
        <taxon>Reticulomyxa</taxon>
    </lineage>
</organism>
<dbReference type="EMBL" id="ASPP01015241">
    <property type="protein sequence ID" value="ETO18255.1"/>
    <property type="molecule type" value="Genomic_DNA"/>
</dbReference>
<keyword evidence="1" id="KW-0812">Transmembrane</keyword>
<gene>
    <name evidence="2" type="ORF">RFI_19024</name>
</gene>
<feature type="transmembrane region" description="Helical" evidence="1">
    <location>
        <begin position="178"/>
        <end position="203"/>
    </location>
</feature>
<name>X6MYW5_RETFI</name>
<accession>X6MYW5</accession>
<dbReference type="Proteomes" id="UP000023152">
    <property type="component" value="Unassembled WGS sequence"/>
</dbReference>
<reference evidence="2 3" key="1">
    <citation type="journal article" date="2013" name="Curr. Biol.">
        <title>The Genome of the Foraminiferan Reticulomyxa filosa.</title>
        <authorList>
            <person name="Glockner G."/>
            <person name="Hulsmann N."/>
            <person name="Schleicher M."/>
            <person name="Noegel A.A."/>
            <person name="Eichinger L."/>
            <person name="Gallinger C."/>
            <person name="Pawlowski J."/>
            <person name="Sierra R."/>
            <person name="Euteneuer U."/>
            <person name="Pillet L."/>
            <person name="Moustafa A."/>
            <person name="Platzer M."/>
            <person name="Groth M."/>
            <person name="Szafranski K."/>
            <person name="Schliwa M."/>
        </authorList>
    </citation>
    <scope>NUCLEOTIDE SEQUENCE [LARGE SCALE GENOMIC DNA]</scope>
</reference>
<evidence type="ECO:0000256" key="1">
    <source>
        <dbReference type="SAM" id="Phobius"/>
    </source>
</evidence>
<evidence type="ECO:0000313" key="3">
    <source>
        <dbReference type="Proteomes" id="UP000023152"/>
    </source>
</evidence>
<evidence type="ECO:0000313" key="2">
    <source>
        <dbReference type="EMBL" id="ETO18255.1"/>
    </source>
</evidence>
<comment type="caution">
    <text evidence="2">The sequence shown here is derived from an EMBL/GenBank/DDBJ whole genome shotgun (WGS) entry which is preliminary data.</text>
</comment>
<keyword evidence="1" id="KW-0472">Membrane</keyword>
<proteinExistence type="predicted"/>
<sequence>MRKTVKAVNEIKDNEKLRHFLLKESGDDILRDITLHQMFVDIMDSKSKSSNDSASASNSTSEVYESVAFWRYSTSSDQSDHIRKISEQLDSFERGWFSSVTGMFASDNEETKYYGSDLLSSGMEITAETYRGLKLSSRQQKKFEAMEEFEPKTFVQHVKAIGVEIEPFEKCIDLLSCLIFWFNPGLTFAVVAVLFLFLFLFVFSFHPKKNN</sequence>